<feature type="transmembrane region" description="Helical" evidence="1">
    <location>
        <begin position="407"/>
        <end position="427"/>
    </location>
</feature>
<feature type="transmembrane region" description="Helical" evidence="1">
    <location>
        <begin position="255"/>
        <end position="282"/>
    </location>
</feature>
<feature type="transmembrane region" description="Helical" evidence="1">
    <location>
        <begin position="303"/>
        <end position="329"/>
    </location>
</feature>
<dbReference type="RefSeq" id="WP_254740347.1">
    <property type="nucleotide sequence ID" value="NZ_JANCLU010000006.1"/>
</dbReference>
<feature type="transmembrane region" description="Helical" evidence="1">
    <location>
        <begin position="341"/>
        <end position="359"/>
    </location>
</feature>
<dbReference type="EMBL" id="JANCLU010000006">
    <property type="protein sequence ID" value="MCP8938425.1"/>
    <property type="molecule type" value="Genomic_DNA"/>
</dbReference>
<feature type="transmembrane region" description="Helical" evidence="1">
    <location>
        <begin position="68"/>
        <end position="86"/>
    </location>
</feature>
<keyword evidence="1" id="KW-0472">Membrane</keyword>
<name>A0ABT1LAA4_9HYPH</name>
<evidence type="ECO:0000256" key="1">
    <source>
        <dbReference type="SAM" id="Phobius"/>
    </source>
</evidence>
<keyword evidence="3" id="KW-1185">Reference proteome</keyword>
<comment type="caution">
    <text evidence="2">The sequence shown here is derived from an EMBL/GenBank/DDBJ whole genome shotgun (WGS) entry which is preliminary data.</text>
</comment>
<dbReference type="Proteomes" id="UP001205890">
    <property type="component" value="Unassembled WGS sequence"/>
</dbReference>
<keyword evidence="1" id="KW-1133">Transmembrane helix</keyword>
<sequence>MASPPDTEPSASLPAAGPVAPGRFGRIAFRELGDQVVVFLSTLAINLAAFAILFLASLNLPASDFAKLSLAAGLVPVVAAVLDLGSNQTCLKLSFEHDDLRFLGLNLVVKGFFLACVLPAAVLAYGLGFDLDRIVIGAAGAGMAFWGATRVLEQRRREFRRLAALNAGLAVTRLLLGAAALLAQSWIAVLAALHVLAQIPLHLFSVRRIAVLAGEARWRDAATILRISPVMFVSGLLYSSMPVLTQWLVFRSNDAAAAAAMGIVLIFLAPLDLVGSTLRIYLLPEVLGKPLRRIRVFGLEEAGLGWLAVGFVAAILAGTAAVTLFIHAVYGVKYPQATQFFLVYFGAMALALPVGLLNVRSQRGSLARVEAAVNVVRFGATATLGLFALSPFAVVAISAGIMLGGELALGALLTLAGNSAWAGSFSARGRD</sequence>
<keyword evidence="1" id="KW-0812">Transmembrane</keyword>
<evidence type="ECO:0008006" key="4">
    <source>
        <dbReference type="Google" id="ProtNLM"/>
    </source>
</evidence>
<evidence type="ECO:0000313" key="3">
    <source>
        <dbReference type="Proteomes" id="UP001205890"/>
    </source>
</evidence>
<proteinExistence type="predicted"/>
<feature type="transmembrane region" description="Helical" evidence="1">
    <location>
        <begin position="36"/>
        <end position="56"/>
    </location>
</feature>
<feature type="transmembrane region" description="Helical" evidence="1">
    <location>
        <begin position="380"/>
        <end position="401"/>
    </location>
</feature>
<feature type="transmembrane region" description="Helical" evidence="1">
    <location>
        <begin position="134"/>
        <end position="152"/>
    </location>
</feature>
<protein>
    <recommendedName>
        <fullName evidence="4">Polysaccharide biosynthesis protein</fullName>
    </recommendedName>
</protein>
<feature type="transmembrane region" description="Helical" evidence="1">
    <location>
        <begin position="107"/>
        <end position="128"/>
    </location>
</feature>
<evidence type="ECO:0000313" key="2">
    <source>
        <dbReference type="EMBL" id="MCP8938425.1"/>
    </source>
</evidence>
<organism evidence="2 3">
    <name type="scientific">Alsobacter ponti</name>
    <dbReference type="NCBI Taxonomy" id="2962936"/>
    <lineage>
        <taxon>Bacteria</taxon>
        <taxon>Pseudomonadati</taxon>
        <taxon>Pseudomonadota</taxon>
        <taxon>Alphaproteobacteria</taxon>
        <taxon>Hyphomicrobiales</taxon>
        <taxon>Alsobacteraceae</taxon>
        <taxon>Alsobacter</taxon>
    </lineage>
</organism>
<reference evidence="2 3" key="1">
    <citation type="submission" date="2022-07" db="EMBL/GenBank/DDBJ databases">
        <authorList>
            <person name="Li W.-J."/>
            <person name="Deng Q.-Q."/>
        </authorList>
    </citation>
    <scope>NUCLEOTIDE SEQUENCE [LARGE SCALE GENOMIC DNA]</scope>
    <source>
        <strain evidence="2 3">SYSU M60028</strain>
    </source>
</reference>
<accession>A0ABT1LAA4</accession>
<gene>
    <name evidence="2" type="ORF">NK718_07845</name>
</gene>